<evidence type="ECO:0000259" key="1">
    <source>
        <dbReference type="PROSITE" id="PS50897"/>
    </source>
</evidence>
<dbReference type="WBParaSite" id="PTRK_0000606600.2">
    <property type="protein sequence ID" value="PTRK_0000606600.2"/>
    <property type="gene ID" value="PTRK_0000606600"/>
</dbReference>
<dbReference type="InterPro" id="IPR006594">
    <property type="entry name" value="LisH"/>
</dbReference>
<dbReference type="InterPro" id="IPR024964">
    <property type="entry name" value="CTLH/CRA"/>
</dbReference>
<dbReference type="SMART" id="SM00757">
    <property type="entry name" value="CRA"/>
    <property type="match status" value="1"/>
</dbReference>
<keyword evidence="2" id="KW-1185">Reference proteome</keyword>
<proteinExistence type="predicted"/>
<dbReference type="SMART" id="SM00668">
    <property type="entry name" value="CTLH"/>
    <property type="match status" value="1"/>
</dbReference>
<dbReference type="InterPro" id="IPR050618">
    <property type="entry name" value="Ubq-SigPath_Reg"/>
</dbReference>
<evidence type="ECO:0000313" key="3">
    <source>
        <dbReference type="WBParaSite" id="PTRK_0000606600.2"/>
    </source>
</evidence>
<sequence length="285" mass="32713">MPPPPVPNSSRTDYTQGYPPFKLLRELVKPRENNPLPRKDAGNMGWLQKQRLIYDNRIAEEYQEELILDYMIKSGYLDAAESFCQEIGRPFNVKMYESLPERMKIRSLISASKIGEAISTIQETLPEFFQKNSELYFLLRLQELTELIRGKKTVEAMDFAQQHIIPIAEANSNCIPVMEETFALLAFDNPETSPFGHLMDPKKLQSLAYEVNAAILRLKNLDEKPTMENIVKLVVFFAAQMDDKPLVEAPEMMNKADSLRLAKMLFSNIQKVPTDCPEYGDNKNK</sequence>
<dbReference type="Pfam" id="PF08513">
    <property type="entry name" value="LisH"/>
    <property type="match status" value="1"/>
</dbReference>
<dbReference type="PROSITE" id="PS50897">
    <property type="entry name" value="CTLH"/>
    <property type="match status" value="1"/>
</dbReference>
<feature type="domain" description="CTLH" evidence="1">
    <location>
        <begin position="98"/>
        <end position="155"/>
    </location>
</feature>
<dbReference type="Pfam" id="PF10607">
    <property type="entry name" value="CTLH"/>
    <property type="match status" value="1"/>
</dbReference>
<dbReference type="InterPro" id="IPR013144">
    <property type="entry name" value="CRA_dom"/>
</dbReference>
<accession>A0A0N4ZEG7</accession>
<dbReference type="PANTHER" id="PTHR12864">
    <property type="entry name" value="RAN BINDING PROTEIN 9-RELATED"/>
    <property type="match status" value="1"/>
</dbReference>
<dbReference type="AlphaFoldDB" id="A0A0N4ZEG7"/>
<organism evidence="2 3">
    <name type="scientific">Parastrongyloides trichosuri</name>
    <name type="common">Possum-specific nematode worm</name>
    <dbReference type="NCBI Taxonomy" id="131310"/>
    <lineage>
        <taxon>Eukaryota</taxon>
        <taxon>Metazoa</taxon>
        <taxon>Ecdysozoa</taxon>
        <taxon>Nematoda</taxon>
        <taxon>Chromadorea</taxon>
        <taxon>Rhabditida</taxon>
        <taxon>Tylenchina</taxon>
        <taxon>Panagrolaimomorpha</taxon>
        <taxon>Strongyloidoidea</taxon>
        <taxon>Strongyloididae</taxon>
        <taxon>Parastrongyloides</taxon>
    </lineage>
</organism>
<dbReference type="PROSITE" id="PS50896">
    <property type="entry name" value="LISH"/>
    <property type="match status" value="1"/>
</dbReference>
<protein>
    <submittedName>
        <fullName evidence="3">Glucose-induced degradation protein 8 homolog</fullName>
    </submittedName>
</protein>
<reference evidence="3" key="1">
    <citation type="submission" date="2017-02" db="UniProtKB">
        <authorList>
            <consortium name="WormBaseParasite"/>
        </authorList>
    </citation>
    <scope>IDENTIFICATION</scope>
</reference>
<dbReference type="STRING" id="131310.A0A0N4ZEG7"/>
<name>A0A0N4ZEG7_PARTI</name>
<evidence type="ECO:0000313" key="2">
    <source>
        <dbReference type="Proteomes" id="UP000038045"/>
    </source>
</evidence>
<dbReference type="Proteomes" id="UP000038045">
    <property type="component" value="Unplaced"/>
</dbReference>
<dbReference type="InterPro" id="IPR006595">
    <property type="entry name" value="CTLH_C"/>
</dbReference>